<dbReference type="Proteomes" id="UP000242415">
    <property type="component" value="Unassembled WGS sequence"/>
</dbReference>
<feature type="compositionally biased region" description="Basic and acidic residues" evidence="1">
    <location>
        <begin position="1"/>
        <end position="10"/>
    </location>
</feature>
<evidence type="ECO:0008006" key="4">
    <source>
        <dbReference type="Google" id="ProtNLM"/>
    </source>
</evidence>
<dbReference type="STRING" id="405436.SAMN05444365_10620"/>
<accession>A0A1H3QN63</accession>
<dbReference type="RefSeq" id="WP_091558312.1">
    <property type="nucleotide sequence ID" value="NZ_FNPH01000006.1"/>
</dbReference>
<keyword evidence="3" id="KW-1185">Reference proteome</keyword>
<dbReference type="EMBL" id="FNPH01000006">
    <property type="protein sequence ID" value="SDZ14750.1"/>
    <property type="molecule type" value="Genomic_DNA"/>
</dbReference>
<proteinExistence type="predicted"/>
<evidence type="ECO:0000256" key="1">
    <source>
        <dbReference type="SAM" id="MobiDB-lite"/>
    </source>
</evidence>
<sequence>MTDRSSRHADLPTYRRPVPGGPDDAELFTPRLRTRPAPTRQHLVTGADRLDLLAYRYLDDPHAFWRIADANPDADLDALTEPGRTLGIPGRSR</sequence>
<evidence type="ECO:0000313" key="3">
    <source>
        <dbReference type="Proteomes" id="UP000242415"/>
    </source>
</evidence>
<reference evidence="3" key="1">
    <citation type="submission" date="2016-10" db="EMBL/GenBank/DDBJ databases">
        <authorList>
            <person name="Varghese N."/>
            <person name="Submissions S."/>
        </authorList>
    </citation>
    <scope>NUCLEOTIDE SEQUENCE [LARGE SCALE GENOMIC DNA]</scope>
    <source>
        <strain evidence="3">DSM 45245</strain>
    </source>
</reference>
<gene>
    <name evidence="2" type="ORF">SAMN05444365_10620</name>
</gene>
<feature type="region of interest" description="Disordered" evidence="1">
    <location>
        <begin position="1"/>
        <end position="29"/>
    </location>
</feature>
<organism evidence="2 3">
    <name type="scientific">Micromonospora pattaloongensis</name>
    <dbReference type="NCBI Taxonomy" id="405436"/>
    <lineage>
        <taxon>Bacteria</taxon>
        <taxon>Bacillati</taxon>
        <taxon>Actinomycetota</taxon>
        <taxon>Actinomycetes</taxon>
        <taxon>Micromonosporales</taxon>
        <taxon>Micromonosporaceae</taxon>
        <taxon>Micromonospora</taxon>
    </lineage>
</organism>
<evidence type="ECO:0000313" key="2">
    <source>
        <dbReference type="EMBL" id="SDZ14750.1"/>
    </source>
</evidence>
<name>A0A1H3QN63_9ACTN</name>
<dbReference type="AlphaFoldDB" id="A0A1H3QN63"/>
<protein>
    <recommendedName>
        <fullName evidence="4">LysM domain-containing protein</fullName>
    </recommendedName>
</protein>